<reference evidence="2 3" key="1">
    <citation type="submission" date="2017-10" db="EMBL/GenBank/DDBJ databases">
        <title>Sequencing the genomes of 1000 actinobacteria strains.</title>
        <authorList>
            <person name="Klenk H.-P."/>
        </authorList>
    </citation>
    <scope>NUCLEOTIDE SEQUENCE [LARGE SCALE GENOMIC DNA]</scope>
    <source>
        <strain evidence="2 3">DSM 21798</strain>
    </source>
</reference>
<gene>
    <name evidence="2" type="ORF">ATJ78_0675</name>
</gene>
<dbReference type="RefSeq" id="WP_245836189.1">
    <property type="nucleotide sequence ID" value="NZ_PDJE01000001.1"/>
</dbReference>
<keyword evidence="2" id="KW-0808">Transferase</keyword>
<evidence type="ECO:0000313" key="3">
    <source>
        <dbReference type="Proteomes" id="UP000221369"/>
    </source>
</evidence>
<dbReference type="AlphaFoldDB" id="A0A2A9DUZ0"/>
<dbReference type="PROSITE" id="PS51186">
    <property type="entry name" value="GNAT"/>
    <property type="match status" value="1"/>
</dbReference>
<comment type="caution">
    <text evidence="2">The sequence shown here is derived from an EMBL/GenBank/DDBJ whole genome shotgun (WGS) entry which is preliminary data.</text>
</comment>
<proteinExistence type="predicted"/>
<feature type="domain" description="N-acetyltransferase" evidence="1">
    <location>
        <begin position="10"/>
        <end position="175"/>
    </location>
</feature>
<dbReference type="PANTHER" id="PTHR43792">
    <property type="entry name" value="GNAT FAMILY, PUTATIVE (AFU_ORTHOLOGUE AFUA_3G00765)-RELATED-RELATED"/>
    <property type="match status" value="1"/>
</dbReference>
<dbReference type="EMBL" id="PDJE01000001">
    <property type="protein sequence ID" value="PFG29760.1"/>
    <property type="molecule type" value="Genomic_DNA"/>
</dbReference>
<organism evidence="2 3">
    <name type="scientific">Paramicrobacterium agarici</name>
    <dbReference type="NCBI Taxonomy" id="630514"/>
    <lineage>
        <taxon>Bacteria</taxon>
        <taxon>Bacillati</taxon>
        <taxon>Actinomycetota</taxon>
        <taxon>Actinomycetes</taxon>
        <taxon>Micrococcales</taxon>
        <taxon>Microbacteriaceae</taxon>
        <taxon>Paramicrobacterium</taxon>
    </lineage>
</organism>
<dbReference type="Proteomes" id="UP000221369">
    <property type="component" value="Unassembled WGS sequence"/>
</dbReference>
<dbReference type="GO" id="GO:0016747">
    <property type="term" value="F:acyltransferase activity, transferring groups other than amino-acyl groups"/>
    <property type="evidence" value="ECO:0007669"/>
    <property type="project" value="InterPro"/>
</dbReference>
<dbReference type="Gene3D" id="3.40.630.30">
    <property type="match status" value="1"/>
</dbReference>
<name>A0A2A9DUZ0_9MICO</name>
<dbReference type="InterPro" id="IPR000182">
    <property type="entry name" value="GNAT_dom"/>
</dbReference>
<dbReference type="Pfam" id="PF13302">
    <property type="entry name" value="Acetyltransf_3"/>
    <property type="match status" value="1"/>
</dbReference>
<evidence type="ECO:0000313" key="2">
    <source>
        <dbReference type="EMBL" id="PFG29760.1"/>
    </source>
</evidence>
<keyword evidence="3" id="KW-1185">Reference proteome</keyword>
<dbReference type="PANTHER" id="PTHR43792:SF1">
    <property type="entry name" value="N-ACETYLTRANSFERASE DOMAIN-CONTAINING PROTEIN"/>
    <property type="match status" value="1"/>
</dbReference>
<evidence type="ECO:0000259" key="1">
    <source>
        <dbReference type="PROSITE" id="PS51186"/>
    </source>
</evidence>
<dbReference type="SUPFAM" id="SSF55729">
    <property type="entry name" value="Acyl-CoA N-acyltransferases (Nat)"/>
    <property type="match status" value="1"/>
</dbReference>
<accession>A0A2A9DUZ0</accession>
<protein>
    <submittedName>
        <fullName evidence="2">RimJ/RimL family protein N-acetyltransferase</fullName>
    </submittedName>
</protein>
<dbReference type="InterPro" id="IPR016181">
    <property type="entry name" value="Acyl_CoA_acyltransferase"/>
</dbReference>
<sequence>MLHDLETDRLTLRSWTPQDAGFVFDMYSRPDVRRYIGQGHVMQERDEAVKLLERWSELQHPVHHIWAVERTADEQLLGALLLKSIPASGTGDAPSGDTEIGWHFHPDAWGSGYASEAARRVLDHAWAAGLERVVAVTNPENVASMAVCRRIGMTHRGQSDAYYDTVCELFDVWRT</sequence>
<dbReference type="InterPro" id="IPR051531">
    <property type="entry name" value="N-acetyltransferase"/>
</dbReference>